<dbReference type="InterPro" id="IPR024156">
    <property type="entry name" value="Small_GTPase_ARF"/>
</dbReference>
<evidence type="ECO:0000313" key="5">
    <source>
        <dbReference type="EMBL" id="OMJ79765.1"/>
    </source>
</evidence>
<dbReference type="SMART" id="SM00177">
    <property type="entry name" value="ARF"/>
    <property type="match status" value="1"/>
</dbReference>
<evidence type="ECO:0000256" key="4">
    <source>
        <dbReference type="PIRSR" id="PIRSR606689-2"/>
    </source>
</evidence>
<dbReference type="AlphaFoldDB" id="A0A1R2BT55"/>
<keyword evidence="4" id="KW-0479">Metal-binding</keyword>
<evidence type="ECO:0008006" key="7">
    <source>
        <dbReference type="Google" id="ProtNLM"/>
    </source>
</evidence>
<dbReference type="InterPro" id="IPR027417">
    <property type="entry name" value="P-loop_NTPase"/>
</dbReference>
<evidence type="ECO:0000256" key="2">
    <source>
        <dbReference type="ARBA" id="ARBA00023134"/>
    </source>
</evidence>
<dbReference type="InterPro" id="IPR006689">
    <property type="entry name" value="Small_GTPase_ARF/SAR"/>
</dbReference>
<name>A0A1R2BT55_9CILI</name>
<dbReference type="Proteomes" id="UP000187209">
    <property type="component" value="Unassembled WGS sequence"/>
</dbReference>
<comment type="caution">
    <text evidence="5">The sequence shown here is derived from an EMBL/GenBank/DDBJ whole genome shotgun (WGS) entry which is preliminary data.</text>
</comment>
<reference evidence="5 6" key="1">
    <citation type="submission" date="2016-11" db="EMBL/GenBank/DDBJ databases">
        <title>The macronuclear genome of Stentor coeruleus: a giant cell with tiny introns.</title>
        <authorList>
            <person name="Slabodnick M."/>
            <person name="Ruby J.G."/>
            <person name="Reiff S.B."/>
            <person name="Swart E.C."/>
            <person name="Gosai S."/>
            <person name="Prabakaran S."/>
            <person name="Witkowska E."/>
            <person name="Larue G.E."/>
            <person name="Fisher S."/>
            <person name="Freeman R.M."/>
            <person name="Gunawardena J."/>
            <person name="Chu W."/>
            <person name="Stover N.A."/>
            <person name="Gregory B.D."/>
            <person name="Nowacki M."/>
            <person name="Derisi J."/>
            <person name="Roy S.W."/>
            <person name="Marshall W.F."/>
            <person name="Sood P."/>
        </authorList>
    </citation>
    <scope>NUCLEOTIDE SEQUENCE [LARGE SCALE GENOMIC DNA]</scope>
    <source>
        <strain evidence="5">WM001</strain>
    </source>
</reference>
<dbReference type="SUPFAM" id="SSF52540">
    <property type="entry name" value="P-loop containing nucleoside triphosphate hydrolases"/>
    <property type="match status" value="1"/>
</dbReference>
<evidence type="ECO:0000256" key="3">
    <source>
        <dbReference type="PIRSR" id="PIRSR606689-1"/>
    </source>
</evidence>
<dbReference type="GO" id="GO:0003924">
    <property type="term" value="F:GTPase activity"/>
    <property type="evidence" value="ECO:0007669"/>
    <property type="project" value="InterPro"/>
</dbReference>
<dbReference type="PANTHER" id="PTHR11711">
    <property type="entry name" value="ADP RIBOSYLATION FACTOR-RELATED"/>
    <property type="match status" value="1"/>
</dbReference>
<feature type="binding site" evidence="3">
    <location>
        <position position="72"/>
    </location>
    <ligand>
        <name>GTP</name>
        <dbReference type="ChEBI" id="CHEBI:37565"/>
    </ligand>
</feature>
<sequence>MGSQISSLCRQLQPKRKYVLIVGQENSGKTTFLYGTKLKPGWEQTDFEHTVGYNYEELRTTSGVLAIFDTPGNEALFPIVRNLYKNLMISGVVYVFRLSNKAIDFIMAKRRLKFLANEPELKKCALSIVCNVSGEIDAQFKEKSYLEKALGVDELKHIDNKEVFVFDAKYSPKESDFVWRWMNERVETDD</sequence>
<feature type="binding site" evidence="3">
    <location>
        <begin position="23"/>
        <end position="30"/>
    </location>
    <ligand>
        <name>GTP</name>
        <dbReference type="ChEBI" id="CHEBI:37565"/>
    </ligand>
</feature>
<keyword evidence="6" id="KW-1185">Reference proteome</keyword>
<accession>A0A1R2BT55</accession>
<protein>
    <recommendedName>
        <fullName evidence="7">Signal recognition particle receptor subunit beta</fullName>
    </recommendedName>
</protein>
<organism evidence="5 6">
    <name type="scientific">Stentor coeruleus</name>
    <dbReference type="NCBI Taxonomy" id="5963"/>
    <lineage>
        <taxon>Eukaryota</taxon>
        <taxon>Sar</taxon>
        <taxon>Alveolata</taxon>
        <taxon>Ciliophora</taxon>
        <taxon>Postciliodesmatophora</taxon>
        <taxon>Heterotrichea</taxon>
        <taxon>Heterotrichida</taxon>
        <taxon>Stentoridae</taxon>
        <taxon>Stentor</taxon>
    </lineage>
</organism>
<dbReference type="EMBL" id="MPUH01000455">
    <property type="protein sequence ID" value="OMJ79765.1"/>
    <property type="molecule type" value="Genomic_DNA"/>
</dbReference>
<keyword evidence="2 3" id="KW-0342">GTP-binding</keyword>
<dbReference type="GO" id="GO:0005525">
    <property type="term" value="F:GTP binding"/>
    <property type="evidence" value="ECO:0007669"/>
    <property type="project" value="UniProtKB-KW"/>
</dbReference>
<dbReference type="Gene3D" id="3.40.50.300">
    <property type="entry name" value="P-loop containing nucleotide triphosphate hydrolases"/>
    <property type="match status" value="1"/>
</dbReference>
<proteinExistence type="predicted"/>
<feature type="binding site" evidence="4">
    <location>
        <position position="50"/>
    </location>
    <ligand>
        <name>Mg(2+)</name>
        <dbReference type="ChEBI" id="CHEBI:18420"/>
    </ligand>
</feature>
<gene>
    <name evidence="5" type="ORF">SteCoe_20154</name>
</gene>
<dbReference type="GO" id="GO:0046872">
    <property type="term" value="F:metal ion binding"/>
    <property type="evidence" value="ECO:0007669"/>
    <property type="project" value="UniProtKB-KW"/>
</dbReference>
<keyword evidence="4" id="KW-0460">Magnesium</keyword>
<feature type="binding site" evidence="4">
    <location>
        <position position="30"/>
    </location>
    <ligand>
        <name>Mg(2+)</name>
        <dbReference type="ChEBI" id="CHEBI:18420"/>
    </ligand>
</feature>
<dbReference type="OrthoDB" id="10368660at2759"/>
<evidence type="ECO:0000256" key="1">
    <source>
        <dbReference type="ARBA" id="ARBA00022741"/>
    </source>
</evidence>
<evidence type="ECO:0000313" key="6">
    <source>
        <dbReference type="Proteomes" id="UP000187209"/>
    </source>
</evidence>
<dbReference type="Pfam" id="PF00025">
    <property type="entry name" value="Arf"/>
    <property type="match status" value="1"/>
</dbReference>
<keyword evidence="1 3" id="KW-0547">Nucleotide-binding</keyword>